<accession>A0A397PCL6</accession>
<sequence>MNLISKTCAALRGDLTPGPLAAAPHHGFSLHARCLSRPTILARDSRGNDTGGTGSILHRANRRPVHAERAAGTTFHRSALMVCLLVALLAAISNQGAQAEEQTFRVEQNTINLQKKSGSYDDPIQYTKDVDIPENGEIREIKFNITLIYGFKGDDNNEDTVEIEVNGTEIYSKTLSSGYCYDVIDINLKLANDEIAAFVDGENTITIQKDWEDVFRCPVTGLVEEGSFTVTTARPNTAPVAKDDSFMTGEDNTVSG</sequence>
<dbReference type="EMBL" id="QXDF01000004">
    <property type="protein sequence ID" value="RIA47310.1"/>
    <property type="molecule type" value="Genomic_DNA"/>
</dbReference>
<dbReference type="Proteomes" id="UP000266273">
    <property type="component" value="Unassembled WGS sequence"/>
</dbReference>
<dbReference type="AlphaFoldDB" id="A0A397PCL6"/>
<dbReference type="RefSeq" id="WP_147361567.1">
    <property type="nucleotide sequence ID" value="NZ_QXDF01000004.1"/>
</dbReference>
<comment type="caution">
    <text evidence="1">The sequence shown here is derived from an EMBL/GenBank/DDBJ whole genome shotgun (WGS) entry which is preliminary data.</text>
</comment>
<evidence type="ECO:0000313" key="2">
    <source>
        <dbReference type="Proteomes" id="UP000266273"/>
    </source>
</evidence>
<reference evidence="1 2" key="1">
    <citation type="submission" date="2018-08" db="EMBL/GenBank/DDBJ databases">
        <title>Genomic Encyclopedia of Archaeal and Bacterial Type Strains, Phase II (KMG-II): from individual species to whole genera.</title>
        <authorList>
            <person name="Goeker M."/>
        </authorList>
    </citation>
    <scope>NUCLEOTIDE SEQUENCE [LARGE SCALE GENOMIC DNA]</scope>
    <source>
        <strain evidence="1 2">DSM 5002</strain>
    </source>
</reference>
<evidence type="ECO:0000313" key="1">
    <source>
        <dbReference type="EMBL" id="RIA47310.1"/>
    </source>
</evidence>
<protein>
    <submittedName>
        <fullName evidence="1">Uncharacterized protein</fullName>
    </submittedName>
</protein>
<gene>
    <name evidence="1" type="ORF">BXY53_2693</name>
</gene>
<proteinExistence type="predicted"/>
<name>A0A397PCL6_9HYPH</name>
<organism evidence="1 2">
    <name type="scientific">Dichotomicrobium thermohalophilum</name>
    <dbReference type="NCBI Taxonomy" id="933063"/>
    <lineage>
        <taxon>Bacteria</taxon>
        <taxon>Pseudomonadati</taxon>
        <taxon>Pseudomonadota</taxon>
        <taxon>Alphaproteobacteria</taxon>
        <taxon>Hyphomicrobiales</taxon>
        <taxon>Hyphomicrobiaceae</taxon>
        <taxon>Dichotomicrobium</taxon>
    </lineage>
</organism>
<feature type="non-terminal residue" evidence="1">
    <location>
        <position position="256"/>
    </location>
</feature>
<keyword evidence="2" id="KW-1185">Reference proteome</keyword>